<reference evidence="3" key="1">
    <citation type="submission" date="2018-11" db="EMBL/GenBank/DDBJ databases">
        <authorList>
            <person name="Alioto T."/>
            <person name="Alioto T."/>
        </authorList>
    </citation>
    <scope>NUCLEOTIDE SEQUENCE</scope>
</reference>
<comment type="caution">
    <text evidence="3">The sequence shown here is derived from an EMBL/GenBank/DDBJ whole genome shotgun (WGS) entry which is preliminary data.</text>
</comment>
<dbReference type="AlphaFoldDB" id="A0A8B6DNC1"/>
<feature type="transmembrane region" description="Helical" evidence="2">
    <location>
        <begin position="164"/>
        <end position="182"/>
    </location>
</feature>
<dbReference type="Proteomes" id="UP000596742">
    <property type="component" value="Unassembled WGS sequence"/>
</dbReference>
<protein>
    <recommendedName>
        <fullName evidence="5">Endonuclease/exonuclease/phosphatase domain-containing protein</fullName>
    </recommendedName>
</protein>
<evidence type="ECO:0000313" key="4">
    <source>
        <dbReference type="Proteomes" id="UP000596742"/>
    </source>
</evidence>
<gene>
    <name evidence="3" type="ORF">MGAL_10B003327</name>
</gene>
<accession>A0A8B6DNC1</accession>
<feature type="region of interest" description="Disordered" evidence="1">
    <location>
        <begin position="266"/>
        <end position="305"/>
    </location>
</feature>
<sequence>MAGDWNVVQDFDKGTSNYSAKNNIRAHDKILDMIESLDLVNIWRALNPDTKRFTWRGPGLKQSQCSDGFKSIDGKPCEHCPEGSWGRKCYLKCNCKNTHRCDHIRGCTEMQTTAATASRTDKRLCSGNCSTTSYKNPTIVTVNRNTTSKDVEGHLSREPSLNTVYLTGSGILIVCCFIVSCYRDKIVKWCKRTGGRQQQMQPTEENRAHMYIDVVDDNMYESIDENDMDEEIRASDEHQNNDNTSSNLNENEMSVQRHSYQLCSPTNLDKHQYNETNTQAGDSMDSERESTCDDSSLDDLSSDCDGYLKPVIVQLE</sequence>
<keyword evidence="2" id="KW-0472">Membrane</keyword>
<keyword evidence="2" id="KW-1133">Transmembrane helix</keyword>
<dbReference type="EMBL" id="UYJE01003721">
    <property type="protein sequence ID" value="VDI21850.1"/>
    <property type="molecule type" value="Genomic_DNA"/>
</dbReference>
<keyword evidence="2" id="KW-0812">Transmembrane</keyword>
<evidence type="ECO:0000256" key="2">
    <source>
        <dbReference type="SAM" id="Phobius"/>
    </source>
</evidence>
<evidence type="ECO:0000256" key="1">
    <source>
        <dbReference type="SAM" id="MobiDB-lite"/>
    </source>
</evidence>
<keyword evidence="4" id="KW-1185">Reference proteome</keyword>
<proteinExistence type="predicted"/>
<evidence type="ECO:0008006" key="5">
    <source>
        <dbReference type="Google" id="ProtNLM"/>
    </source>
</evidence>
<dbReference type="InterPro" id="IPR036691">
    <property type="entry name" value="Endo/exonu/phosph_ase_sf"/>
</dbReference>
<evidence type="ECO:0000313" key="3">
    <source>
        <dbReference type="EMBL" id="VDI21850.1"/>
    </source>
</evidence>
<name>A0A8B6DNC1_MYTGA</name>
<dbReference type="Gene3D" id="3.60.10.10">
    <property type="entry name" value="Endonuclease/exonuclease/phosphatase"/>
    <property type="match status" value="1"/>
</dbReference>
<organism evidence="3 4">
    <name type="scientific">Mytilus galloprovincialis</name>
    <name type="common">Mediterranean mussel</name>
    <dbReference type="NCBI Taxonomy" id="29158"/>
    <lineage>
        <taxon>Eukaryota</taxon>
        <taxon>Metazoa</taxon>
        <taxon>Spiralia</taxon>
        <taxon>Lophotrochozoa</taxon>
        <taxon>Mollusca</taxon>
        <taxon>Bivalvia</taxon>
        <taxon>Autobranchia</taxon>
        <taxon>Pteriomorphia</taxon>
        <taxon>Mytilida</taxon>
        <taxon>Mytiloidea</taxon>
        <taxon>Mytilidae</taxon>
        <taxon>Mytilinae</taxon>
        <taxon>Mytilus</taxon>
    </lineage>
</organism>